<dbReference type="Pfam" id="PF00881">
    <property type="entry name" value="Nitroreductase"/>
    <property type="match status" value="1"/>
</dbReference>
<comment type="similarity">
    <text evidence="1">Belongs to the nitroreductase family.</text>
</comment>
<dbReference type="AlphaFoldDB" id="A0A1I8BY66"/>
<proteinExistence type="inferred from homology"/>
<dbReference type="CDD" id="cd02144">
    <property type="entry name" value="iodotyrosine_dehalogenase"/>
    <property type="match status" value="1"/>
</dbReference>
<dbReference type="GO" id="GO:0140616">
    <property type="term" value="F:iodotyrosine deiodinase activity"/>
    <property type="evidence" value="ECO:0007669"/>
    <property type="project" value="UniProtKB-ARBA"/>
</dbReference>
<dbReference type="SUPFAM" id="SSF55469">
    <property type="entry name" value="FMN-dependent nitroreductase-like"/>
    <property type="match status" value="1"/>
</dbReference>
<dbReference type="InterPro" id="IPR000415">
    <property type="entry name" value="Nitroreductase-like"/>
</dbReference>
<dbReference type="PANTHER" id="PTHR23026">
    <property type="entry name" value="NADPH NITROREDUCTASE"/>
    <property type="match status" value="1"/>
</dbReference>
<evidence type="ECO:0000256" key="3">
    <source>
        <dbReference type="ARBA" id="ARBA00022643"/>
    </source>
</evidence>
<dbReference type="WBParaSite" id="MhA1_Contig81.frz3.gene13">
    <property type="protein sequence ID" value="MhA1_Contig81.frz3.gene13"/>
    <property type="gene ID" value="MhA1_Contig81.frz3.gene13"/>
</dbReference>
<evidence type="ECO:0000256" key="1">
    <source>
        <dbReference type="ARBA" id="ARBA00007118"/>
    </source>
</evidence>
<keyword evidence="2" id="KW-0285">Flavoprotein</keyword>
<dbReference type="Gene3D" id="3.40.109.10">
    <property type="entry name" value="NADH Oxidase"/>
    <property type="match status" value="1"/>
</dbReference>
<evidence type="ECO:0000256" key="2">
    <source>
        <dbReference type="ARBA" id="ARBA00022630"/>
    </source>
</evidence>
<name>A0A1I8BY66_MELHA</name>
<keyword evidence="4" id="KW-0560">Oxidoreductase</keyword>
<organism evidence="6 7">
    <name type="scientific">Meloidogyne hapla</name>
    <name type="common">Root-knot nematode worm</name>
    <dbReference type="NCBI Taxonomy" id="6305"/>
    <lineage>
        <taxon>Eukaryota</taxon>
        <taxon>Metazoa</taxon>
        <taxon>Ecdysozoa</taxon>
        <taxon>Nematoda</taxon>
        <taxon>Chromadorea</taxon>
        <taxon>Rhabditida</taxon>
        <taxon>Tylenchina</taxon>
        <taxon>Tylenchomorpha</taxon>
        <taxon>Tylenchoidea</taxon>
        <taxon>Meloidogynidae</taxon>
        <taxon>Meloidogyninae</taxon>
        <taxon>Meloidogyne</taxon>
    </lineage>
</organism>
<sequence length="232" mass="26529">MAIDEHDNILQQFPAELPYHSIKFTETEMLKRSQLFYEQMKSRRSVRCFSSKPVSIKLVQNLIKTAGTSPSGANMQPWTFCIIQSPKIKRAIREVVEEQEQLNYTRRMGAQWVLDVSHLNVNWNKPYLTEAPYLIVVMKHPYYLDEQGERKPTYYSEQSTAIAVGILVAAIHNAGLVTVVSTPLNAGSAIREILQRPINEKVSVLLPLGYPAEGVLVPDIRKRNIEDIMRIY</sequence>
<evidence type="ECO:0000256" key="4">
    <source>
        <dbReference type="ARBA" id="ARBA00023002"/>
    </source>
</evidence>
<dbReference type="OMA" id="GANHQPW"/>
<accession>A0A1I8BY66</accession>
<feature type="domain" description="Nitroreductase" evidence="5">
    <location>
        <begin position="41"/>
        <end position="210"/>
    </location>
</feature>
<dbReference type="PANTHER" id="PTHR23026:SF90">
    <property type="entry name" value="IODOTYROSINE DEIODINASE 1"/>
    <property type="match status" value="1"/>
</dbReference>
<dbReference type="InterPro" id="IPR029479">
    <property type="entry name" value="Nitroreductase"/>
</dbReference>
<keyword evidence="3" id="KW-0288">FMN</keyword>
<dbReference type="GO" id="GO:0006570">
    <property type="term" value="P:tyrosine metabolic process"/>
    <property type="evidence" value="ECO:0007669"/>
    <property type="project" value="TreeGrafter"/>
</dbReference>
<keyword evidence="6" id="KW-1185">Reference proteome</keyword>
<reference evidence="7" key="1">
    <citation type="submission" date="2016-11" db="UniProtKB">
        <authorList>
            <consortium name="WormBaseParasite"/>
        </authorList>
    </citation>
    <scope>IDENTIFICATION</scope>
</reference>
<evidence type="ECO:0000259" key="5">
    <source>
        <dbReference type="Pfam" id="PF00881"/>
    </source>
</evidence>
<protein>
    <submittedName>
        <fullName evidence="7">Nitroreductase domain-containing protein</fullName>
    </submittedName>
</protein>
<evidence type="ECO:0000313" key="6">
    <source>
        <dbReference type="Proteomes" id="UP000095281"/>
    </source>
</evidence>
<evidence type="ECO:0000313" key="7">
    <source>
        <dbReference type="WBParaSite" id="MhA1_Contig81.frz3.gene13"/>
    </source>
</evidence>
<dbReference type="Proteomes" id="UP000095281">
    <property type="component" value="Unplaced"/>
</dbReference>
<dbReference type="InterPro" id="IPR050627">
    <property type="entry name" value="Nitroreductase/BluB"/>
</dbReference>
<dbReference type="GO" id="GO:0005886">
    <property type="term" value="C:plasma membrane"/>
    <property type="evidence" value="ECO:0007669"/>
    <property type="project" value="TreeGrafter"/>
</dbReference>